<evidence type="ECO:0000256" key="4">
    <source>
        <dbReference type="ARBA" id="ARBA00023002"/>
    </source>
</evidence>
<keyword evidence="7 8" id="KW-0349">Heme</keyword>
<dbReference type="Proteomes" id="UP000244855">
    <property type="component" value="Unassembled WGS sequence"/>
</dbReference>
<dbReference type="InterPro" id="IPR002403">
    <property type="entry name" value="Cyt_P450_E_grp-IV"/>
</dbReference>
<sequence length="516" mass="58537">MTSILQILVLCSGSIVLYGLGLVVYRLFLHPLSRFPGPKFTAATQWYEAYYDLVKYPGGQFIYEIDRMHRVYGPIVRITPNEIHVKDSSWEKVLYTSYSKGVRNKYPPAAAMVGLPNDVFGTIDQEHHHRRRTAINAYFSRKSVEQAEPILHGFLDIFCKKIQDRLENNGYIKMNVIALALTADTSSKYAFGKDLGLLEDDNKALNWYKTNKALATMIPTVRQFPWCMPLSLKIPVELIRILSAEFARVLDLRHMYTPPQAGPRQDKNIKSAELGSEKNVWTSILSSKLPPEEKEALRMADEAFTLIAAGGEGTGRAICIGLFYVLSDKSSIMPPLMEELLSVMPEKSSKPSMRALEKLPLLTGIVKETLRIAGLLATRLPLIDPHEALRYGEWCIPPGTPVSMSQRDVFLDPTIFPDPNKFDPTRWLPSNPELQHLNQHFYPFGRGDRMCVGWHLAMTEIYMILATIIRRFDLELHDTIRERDIDIVRDSFLGEPSLESKGVRVRLATTLPNTDS</sequence>
<evidence type="ECO:0000256" key="2">
    <source>
        <dbReference type="ARBA" id="ARBA00010617"/>
    </source>
</evidence>
<keyword evidence="4 8" id="KW-0560">Oxidoreductase</keyword>
<dbReference type="InterPro" id="IPR001128">
    <property type="entry name" value="Cyt_P450"/>
</dbReference>
<proteinExistence type="inferred from homology"/>
<dbReference type="GO" id="GO:0016705">
    <property type="term" value="F:oxidoreductase activity, acting on paired donors, with incorporation or reduction of molecular oxygen"/>
    <property type="evidence" value="ECO:0007669"/>
    <property type="project" value="InterPro"/>
</dbReference>
<dbReference type="PRINTS" id="PR00385">
    <property type="entry name" value="P450"/>
</dbReference>
<organism evidence="10 11">
    <name type="scientific">Periconia macrospinosa</name>
    <dbReference type="NCBI Taxonomy" id="97972"/>
    <lineage>
        <taxon>Eukaryota</taxon>
        <taxon>Fungi</taxon>
        <taxon>Dikarya</taxon>
        <taxon>Ascomycota</taxon>
        <taxon>Pezizomycotina</taxon>
        <taxon>Dothideomycetes</taxon>
        <taxon>Pleosporomycetidae</taxon>
        <taxon>Pleosporales</taxon>
        <taxon>Massarineae</taxon>
        <taxon>Periconiaceae</taxon>
        <taxon>Periconia</taxon>
    </lineage>
</organism>
<evidence type="ECO:0000256" key="9">
    <source>
        <dbReference type="SAM" id="Phobius"/>
    </source>
</evidence>
<keyword evidence="9" id="KW-0812">Transmembrane</keyword>
<dbReference type="AlphaFoldDB" id="A0A2V1E8Q2"/>
<name>A0A2V1E8Q2_9PLEO</name>
<dbReference type="InterPro" id="IPR036396">
    <property type="entry name" value="Cyt_P450_sf"/>
</dbReference>
<dbReference type="CDD" id="cd11062">
    <property type="entry name" value="CYP58-like"/>
    <property type="match status" value="1"/>
</dbReference>
<keyword evidence="5 7" id="KW-0408">Iron</keyword>
<evidence type="ECO:0000256" key="3">
    <source>
        <dbReference type="ARBA" id="ARBA00022723"/>
    </source>
</evidence>
<evidence type="ECO:0000256" key="8">
    <source>
        <dbReference type="RuleBase" id="RU000461"/>
    </source>
</evidence>
<feature type="transmembrane region" description="Helical" evidence="9">
    <location>
        <begin position="7"/>
        <end position="28"/>
    </location>
</feature>
<dbReference type="InterPro" id="IPR050121">
    <property type="entry name" value="Cytochrome_P450_monoxygenase"/>
</dbReference>
<dbReference type="SUPFAM" id="SSF48264">
    <property type="entry name" value="Cytochrome P450"/>
    <property type="match status" value="1"/>
</dbReference>
<protein>
    <submittedName>
        <fullName evidence="10">Putative flavonoid 3-hydroxylase</fullName>
    </submittedName>
</protein>
<gene>
    <name evidence="10" type="ORF">DM02DRAFT_516592</name>
</gene>
<evidence type="ECO:0000256" key="1">
    <source>
        <dbReference type="ARBA" id="ARBA00001971"/>
    </source>
</evidence>
<dbReference type="InterPro" id="IPR017972">
    <property type="entry name" value="Cyt_P450_CS"/>
</dbReference>
<feature type="binding site" description="axial binding residue" evidence="7">
    <location>
        <position position="451"/>
    </location>
    <ligand>
        <name>heme</name>
        <dbReference type="ChEBI" id="CHEBI:30413"/>
    </ligand>
    <ligandPart>
        <name>Fe</name>
        <dbReference type="ChEBI" id="CHEBI:18248"/>
    </ligandPart>
</feature>
<keyword evidence="3 7" id="KW-0479">Metal-binding</keyword>
<dbReference type="GO" id="GO:0005506">
    <property type="term" value="F:iron ion binding"/>
    <property type="evidence" value="ECO:0007669"/>
    <property type="project" value="InterPro"/>
</dbReference>
<dbReference type="PANTHER" id="PTHR24305">
    <property type="entry name" value="CYTOCHROME P450"/>
    <property type="match status" value="1"/>
</dbReference>
<keyword evidence="11" id="KW-1185">Reference proteome</keyword>
<keyword evidence="6 8" id="KW-0503">Monooxygenase</keyword>
<keyword evidence="9" id="KW-1133">Transmembrane helix</keyword>
<dbReference type="Pfam" id="PF00067">
    <property type="entry name" value="p450"/>
    <property type="match status" value="1"/>
</dbReference>
<comment type="cofactor">
    <cofactor evidence="1 7">
        <name>heme</name>
        <dbReference type="ChEBI" id="CHEBI:30413"/>
    </cofactor>
</comment>
<dbReference type="EMBL" id="KZ805313">
    <property type="protein sequence ID" value="PVI05615.1"/>
    <property type="molecule type" value="Genomic_DNA"/>
</dbReference>
<accession>A0A2V1E8Q2</accession>
<reference evidence="10 11" key="1">
    <citation type="journal article" date="2018" name="Sci. Rep.">
        <title>Comparative genomics provides insights into the lifestyle and reveals functional heterogeneity of dark septate endophytic fungi.</title>
        <authorList>
            <person name="Knapp D.G."/>
            <person name="Nemeth J.B."/>
            <person name="Barry K."/>
            <person name="Hainaut M."/>
            <person name="Henrissat B."/>
            <person name="Johnson J."/>
            <person name="Kuo A."/>
            <person name="Lim J.H.P."/>
            <person name="Lipzen A."/>
            <person name="Nolan M."/>
            <person name="Ohm R.A."/>
            <person name="Tamas L."/>
            <person name="Grigoriev I.V."/>
            <person name="Spatafora J.W."/>
            <person name="Nagy L.G."/>
            <person name="Kovacs G.M."/>
        </authorList>
    </citation>
    <scope>NUCLEOTIDE SEQUENCE [LARGE SCALE GENOMIC DNA]</scope>
    <source>
        <strain evidence="10 11">DSE2036</strain>
    </source>
</reference>
<dbReference type="OrthoDB" id="3945418at2759"/>
<comment type="similarity">
    <text evidence="2 8">Belongs to the cytochrome P450 family.</text>
</comment>
<dbReference type="GO" id="GO:0004497">
    <property type="term" value="F:monooxygenase activity"/>
    <property type="evidence" value="ECO:0007669"/>
    <property type="project" value="UniProtKB-KW"/>
</dbReference>
<evidence type="ECO:0000256" key="5">
    <source>
        <dbReference type="ARBA" id="ARBA00023004"/>
    </source>
</evidence>
<dbReference type="STRING" id="97972.A0A2V1E8Q2"/>
<evidence type="ECO:0000256" key="6">
    <source>
        <dbReference type="ARBA" id="ARBA00023033"/>
    </source>
</evidence>
<dbReference type="PANTHER" id="PTHR24305:SF157">
    <property type="entry name" value="N-ACETYLTRYPTOPHAN 6-HYDROXYLASE IVOC-RELATED"/>
    <property type="match status" value="1"/>
</dbReference>
<evidence type="ECO:0000313" key="11">
    <source>
        <dbReference type="Proteomes" id="UP000244855"/>
    </source>
</evidence>
<dbReference type="Gene3D" id="1.10.630.10">
    <property type="entry name" value="Cytochrome P450"/>
    <property type="match status" value="1"/>
</dbReference>
<evidence type="ECO:0000313" key="10">
    <source>
        <dbReference type="EMBL" id="PVI05615.1"/>
    </source>
</evidence>
<keyword evidence="9" id="KW-0472">Membrane</keyword>
<evidence type="ECO:0000256" key="7">
    <source>
        <dbReference type="PIRSR" id="PIRSR602403-1"/>
    </source>
</evidence>
<dbReference type="PROSITE" id="PS00086">
    <property type="entry name" value="CYTOCHROME_P450"/>
    <property type="match status" value="1"/>
</dbReference>
<dbReference type="PRINTS" id="PR00465">
    <property type="entry name" value="EP450IV"/>
</dbReference>
<dbReference type="GO" id="GO:0020037">
    <property type="term" value="F:heme binding"/>
    <property type="evidence" value="ECO:0007669"/>
    <property type="project" value="InterPro"/>
</dbReference>